<organism evidence="2 3">
    <name type="scientific">Camelus ferus</name>
    <name type="common">Wild bactrian camel</name>
    <name type="synonym">Camelus bactrianus ferus</name>
    <dbReference type="NCBI Taxonomy" id="419612"/>
    <lineage>
        <taxon>Eukaryota</taxon>
        <taxon>Metazoa</taxon>
        <taxon>Chordata</taxon>
        <taxon>Craniata</taxon>
        <taxon>Vertebrata</taxon>
        <taxon>Euteleostomi</taxon>
        <taxon>Mammalia</taxon>
        <taxon>Eutheria</taxon>
        <taxon>Laurasiatheria</taxon>
        <taxon>Artiodactyla</taxon>
        <taxon>Tylopoda</taxon>
        <taxon>Camelidae</taxon>
        <taxon>Camelus</taxon>
    </lineage>
</organism>
<protein>
    <submittedName>
        <fullName evidence="3">F-box only protein 15 isoform X1</fullName>
    </submittedName>
</protein>
<keyword evidence="2" id="KW-1185">Reference proteome</keyword>
<dbReference type="SUPFAM" id="SSF81383">
    <property type="entry name" value="F-box domain"/>
    <property type="match status" value="1"/>
</dbReference>
<proteinExistence type="predicted"/>
<dbReference type="Gene3D" id="1.20.1280.50">
    <property type="match status" value="1"/>
</dbReference>
<feature type="domain" description="F-box" evidence="1">
    <location>
        <begin position="77"/>
        <end position="123"/>
    </location>
</feature>
<dbReference type="PANTHER" id="PTHR46731:SF1">
    <property type="entry name" value="F-BOX ONLY PROTEIN 15"/>
    <property type="match status" value="1"/>
</dbReference>
<name>A0A8B8S9S6_CAMFR</name>
<dbReference type="AlphaFoldDB" id="A0A8B8S9S6"/>
<dbReference type="GeneID" id="102511576"/>
<dbReference type="Proteomes" id="UP000694856">
    <property type="component" value="Chromosome 30"/>
</dbReference>
<dbReference type="PANTHER" id="PTHR46731">
    <property type="entry name" value="F-BOX ONLY PROTEIN 15"/>
    <property type="match status" value="1"/>
</dbReference>
<dbReference type="SMART" id="SM00256">
    <property type="entry name" value="FBOX"/>
    <property type="match status" value="1"/>
</dbReference>
<dbReference type="RefSeq" id="XP_032326530.1">
    <property type="nucleotide sequence ID" value="XM_032470639.1"/>
</dbReference>
<evidence type="ECO:0000259" key="1">
    <source>
        <dbReference type="PROSITE" id="PS50181"/>
    </source>
</evidence>
<evidence type="ECO:0000313" key="3">
    <source>
        <dbReference type="RefSeq" id="XP_032326530.1"/>
    </source>
</evidence>
<dbReference type="KEGG" id="cfr:102511576"/>
<sequence length="516" mass="57697">MQVQFLGPGSASCWSSLWCPAPLGSSPTSLPPAWLVGAHPLVLCRKGPSVRLATGCTTVKHCAHQDPHPETSSTSCPVCLESLPSEILLKILSYLDAVTLLCTGCVNWRFYHLANDNFIWIRIYSAAFSPKRSNWKVNSVEKTAVSMNLLSVGDKEAGYWKREYITKQITSVKAALARVLQPVNPYLGLPVKIREALRISGLGWVIILREKSGREYVMEHVDLSINDSSVTILWFGRDWPRLATLSTLDLCGVMPVFMDQSKTPTKNGPRWHSLIAKYNLSNLAEATMMGCDTLVRLFCLHPGLAVGLWKREEELAFVMAHLHFHHLVERSALGSAAVPYELPPHTPLLDDSPECGLHGYQLHVDMHSGGVFCLCGTFRNLFTKRGYIENEYAKLIVISSKNNVEHVPLIGKVGLSWKTNIFDGCIKSCSVMDITLLDECGKPFWCFSSPVCMRASSGPPDGPHFLGQTYYVDYVDPEGRVHMELVWIEETEEYFIVSLVLYLSVAKINRWFGTKY</sequence>
<dbReference type="Pfam" id="PF12937">
    <property type="entry name" value="F-box-like"/>
    <property type="match status" value="1"/>
</dbReference>
<dbReference type="GO" id="GO:0019005">
    <property type="term" value="C:SCF ubiquitin ligase complex"/>
    <property type="evidence" value="ECO:0007669"/>
    <property type="project" value="TreeGrafter"/>
</dbReference>
<dbReference type="CTD" id="201456"/>
<accession>A0A8B8S9S6</accession>
<dbReference type="InterPro" id="IPR036047">
    <property type="entry name" value="F-box-like_dom_sf"/>
</dbReference>
<dbReference type="PROSITE" id="PS50181">
    <property type="entry name" value="FBOX"/>
    <property type="match status" value="1"/>
</dbReference>
<dbReference type="InterPro" id="IPR001810">
    <property type="entry name" value="F-box_dom"/>
</dbReference>
<reference evidence="3" key="1">
    <citation type="submission" date="2025-08" db="UniProtKB">
        <authorList>
            <consortium name="RefSeq"/>
        </authorList>
    </citation>
    <scope>IDENTIFICATION</scope>
    <source>
        <tissue evidence="3">Ear skin</tissue>
    </source>
</reference>
<evidence type="ECO:0000313" key="2">
    <source>
        <dbReference type="Proteomes" id="UP000694856"/>
    </source>
</evidence>
<gene>
    <name evidence="3" type="primary">FBXO15</name>
</gene>
<dbReference type="CDD" id="cd22093">
    <property type="entry name" value="F-box_FBXO15"/>
    <property type="match status" value="1"/>
</dbReference>